<reference evidence="2 3" key="2">
    <citation type="submission" date="2019-01" db="EMBL/GenBank/DDBJ databases">
        <title>The decoding of complex shrimp genome reveals the adaptation for benthos swimmer, frequently molting mechanism and breeding impact on genome.</title>
        <authorList>
            <person name="Sun Y."/>
            <person name="Gao Y."/>
            <person name="Yu Y."/>
        </authorList>
    </citation>
    <scope>NUCLEOTIDE SEQUENCE [LARGE SCALE GENOMIC DNA]</scope>
    <source>
        <tissue evidence="2">Muscle</tissue>
    </source>
</reference>
<evidence type="ECO:0000313" key="2">
    <source>
        <dbReference type="EMBL" id="ROT77103.1"/>
    </source>
</evidence>
<name>A0A423TKY1_PENVA</name>
<feature type="compositionally biased region" description="Basic and acidic residues" evidence="1">
    <location>
        <begin position="274"/>
        <end position="291"/>
    </location>
</feature>
<evidence type="ECO:0000256" key="1">
    <source>
        <dbReference type="SAM" id="MobiDB-lite"/>
    </source>
</evidence>
<dbReference type="Proteomes" id="UP000283509">
    <property type="component" value="Unassembled WGS sequence"/>
</dbReference>
<feature type="region of interest" description="Disordered" evidence="1">
    <location>
        <begin position="269"/>
        <end position="291"/>
    </location>
</feature>
<dbReference type="OrthoDB" id="6346507at2759"/>
<keyword evidence="3" id="KW-1185">Reference proteome</keyword>
<protein>
    <submittedName>
        <fullName evidence="2">Uncharacterized protein</fullName>
    </submittedName>
</protein>
<comment type="caution">
    <text evidence="2">The sequence shown here is derived from an EMBL/GenBank/DDBJ whole genome shotgun (WGS) entry which is preliminary data.</text>
</comment>
<reference evidence="2 3" key="1">
    <citation type="submission" date="2018-04" db="EMBL/GenBank/DDBJ databases">
        <authorList>
            <person name="Zhang X."/>
            <person name="Yuan J."/>
            <person name="Li F."/>
            <person name="Xiang J."/>
        </authorList>
    </citation>
    <scope>NUCLEOTIDE SEQUENCE [LARGE SCALE GENOMIC DNA]</scope>
    <source>
        <tissue evidence="2">Muscle</tissue>
    </source>
</reference>
<feature type="region of interest" description="Disordered" evidence="1">
    <location>
        <begin position="157"/>
        <end position="176"/>
    </location>
</feature>
<accession>A0A423TKY1</accession>
<feature type="region of interest" description="Disordered" evidence="1">
    <location>
        <begin position="28"/>
        <end position="52"/>
    </location>
</feature>
<evidence type="ECO:0000313" key="3">
    <source>
        <dbReference type="Proteomes" id="UP000283509"/>
    </source>
</evidence>
<organism evidence="2 3">
    <name type="scientific">Penaeus vannamei</name>
    <name type="common">Whiteleg shrimp</name>
    <name type="synonym">Litopenaeus vannamei</name>
    <dbReference type="NCBI Taxonomy" id="6689"/>
    <lineage>
        <taxon>Eukaryota</taxon>
        <taxon>Metazoa</taxon>
        <taxon>Ecdysozoa</taxon>
        <taxon>Arthropoda</taxon>
        <taxon>Crustacea</taxon>
        <taxon>Multicrustacea</taxon>
        <taxon>Malacostraca</taxon>
        <taxon>Eumalacostraca</taxon>
        <taxon>Eucarida</taxon>
        <taxon>Decapoda</taxon>
        <taxon>Dendrobranchiata</taxon>
        <taxon>Penaeoidea</taxon>
        <taxon>Penaeidae</taxon>
        <taxon>Penaeus</taxon>
    </lineage>
</organism>
<dbReference type="EMBL" id="QCYY01001567">
    <property type="protein sequence ID" value="ROT77103.1"/>
    <property type="molecule type" value="Genomic_DNA"/>
</dbReference>
<gene>
    <name evidence="2" type="ORF">C7M84_004265</name>
</gene>
<sequence>MSSSSDSEDDERFRAICDPTLSVNYGKNNSLADVSGGVQPQGKEEKLENEDDRPSFLLLKRIRRCTAADGAQIVRGHGLRACEKVRSSSTARSNRKGEADLPSSISKYLAKQLTGILDKNVVVSAGDVPACESSTWPQNQNGCSFQFVKDVVIEDSSQASEDAHENSNKSKKSKSIKYQGKTQYDEKQIAAQCQSVAVTPEWILSRSGDYPWPHPKNIRYLEKYQVKERRANGVIVAVPLDEAPRTVNECCNGNSTTLSALDPQKKKIKGATLWDERNGSTEGMGEGRKSA</sequence>
<proteinExistence type="predicted"/>
<dbReference type="AlphaFoldDB" id="A0A423TKY1"/>